<organism evidence="2 3">
    <name type="scientific">Alicyclobacillus mali</name>
    <name type="common">ex Roth et al. 2021</name>
    <dbReference type="NCBI Taxonomy" id="1123961"/>
    <lineage>
        <taxon>Bacteria</taxon>
        <taxon>Bacillati</taxon>
        <taxon>Bacillota</taxon>
        <taxon>Bacilli</taxon>
        <taxon>Bacillales</taxon>
        <taxon>Alicyclobacillaceae</taxon>
        <taxon>Alicyclobacillus</taxon>
    </lineage>
</organism>
<dbReference type="PROSITE" id="PS50889">
    <property type="entry name" value="S4"/>
    <property type="match status" value="1"/>
</dbReference>
<dbReference type="EMBL" id="JADPKZ010000024">
    <property type="protein sequence ID" value="MBF8376655.1"/>
    <property type="molecule type" value="Genomic_DNA"/>
</dbReference>
<dbReference type="InterPro" id="IPR014330">
    <property type="entry name" value="RNA-bd_S4-rel_YaaA"/>
</dbReference>
<reference evidence="2 3" key="1">
    <citation type="submission" date="2020-11" db="EMBL/GenBank/DDBJ databases">
        <title>Genomic insight of Alicyclobacillus mali FL 18 reveals a new arsenic-resistant strain, with potential in environmental biotechnology.</title>
        <authorList>
            <person name="Fiorentino G."/>
            <person name="Gallo G."/>
            <person name="Aulitto M."/>
        </authorList>
    </citation>
    <scope>NUCLEOTIDE SEQUENCE [LARGE SCALE GENOMIC DNA]</scope>
    <source>
        <strain evidence="2 3">FL 18</strain>
    </source>
</reference>
<proteinExistence type="predicted"/>
<dbReference type="Proteomes" id="UP000642910">
    <property type="component" value="Unassembled WGS sequence"/>
</dbReference>
<gene>
    <name evidence="2" type="primary">yaaA</name>
    <name evidence="2" type="ORF">IW967_02030</name>
</gene>
<dbReference type="SUPFAM" id="SSF55174">
    <property type="entry name" value="Alpha-L RNA-binding motif"/>
    <property type="match status" value="1"/>
</dbReference>
<dbReference type="RefSeq" id="WP_195866960.1">
    <property type="nucleotide sequence ID" value="NZ_JADPKZ010000024.1"/>
</dbReference>
<dbReference type="NCBIfam" id="TIGR02988">
    <property type="entry name" value="YaaA_near_RecF"/>
    <property type="match status" value="1"/>
</dbReference>
<dbReference type="Pfam" id="PF13275">
    <property type="entry name" value="S4_2"/>
    <property type="match status" value="1"/>
</dbReference>
<name>A0ABS0F059_9BACL</name>
<dbReference type="Gene3D" id="3.10.290.10">
    <property type="entry name" value="RNA-binding S4 domain"/>
    <property type="match status" value="1"/>
</dbReference>
<dbReference type="InterPro" id="IPR036986">
    <property type="entry name" value="S4_RNA-bd_sf"/>
</dbReference>
<evidence type="ECO:0000256" key="1">
    <source>
        <dbReference type="PROSITE-ProRule" id="PRU00182"/>
    </source>
</evidence>
<keyword evidence="1" id="KW-0694">RNA-binding</keyword>
<dbReference type="CDD" id="cd00165">
    <property type="entry name" value="S4"/>
    <property type="match status" value="1"/>
</dbReference>
<keyword evidence="3" id="KW-1185">Reference proteome</keyword>
<sequence length="76" mass="8248">MDIQIHGEYITLGQLLKKAQIVASGGEVKSLLAEGRVLVNGAVETRRGRKLRDGDEVLVEGVAYRVVSEPDGHPPR</sequence>
<evidence type="ECO:0000313" key="3">
    <source>
        <dbReference type="Proteomes" id="UP000642910"/>
    </source>
</evidence>
<evidence type="ECO:0000313" key="2">
    <source>
        <dbReference type="EMBL" id="MBF8376655.1"/>
    </source>
</evidence>
<comment type="caution">
    <text evidence="2">The sequence shown here is derived from an EMBL/GenBank/DDBJ whole genome shotgun (WGS) entry which is preliminary data.</text>
</comment>
<accession>A0ABS0F059</accession>
<protein>
    <submittedName>
        <fullName evidence="2">S4 domain-containing protein YaaA</fullName>
    </submittedName>
</protein>